<dbReference type="AlphaFoldDB" id="A0A0W0VKT4"/>
<feature type="signal peptide" evidence="6">
    <location>
        <begin position="1"/>
        <end position="31"/>
    </location>
</feature>
<dbReference type="PATRIC" id="fig|45068.5.peg.1744"/>
<evidence type="ECO:0000313" key="8">
    <source>
        <dbReference type="Proteomes" id="UP000054997"/>
    </source>
</evidence>
<evidence type="ECO:0000256" key="2">
    <source>
        <dbReference type="ARBA" id="ARBA00022519"/>
    </source>
</evidence>
<dbReference type="InterPro" id="IPR026265">
    <property type="entry name" value="LptC"/>
</dbReference>
<evidence type="ECO:0000256" key="6">
    <source>
        <dbReference type="SAM" id="SignalP"/>
    </source>
</evidence>
<dbReference type="GO" id="GO:0005886">
    <property type="term" value="C:plasma membrane"/>
    <property type="evidence" value="ECO:0007669"/>
    <property type="project" value="InterPro"/>
</dbReference>
<evidence type="ECO:0000256" key="1">
    <source>
        <dbReference type="ARBA" id="ARBA00022475"/>
    </source>
</evidence>
<keyword evidence="1" id="KW-1003">Cell membrane</keyword>
<keyword evidence="6" id="KW-0732">Signal</keyword>
<dbReference type="PANTHER" id="PTHR37481:SF1">
    <property type="entry name" value="LIPOPOLYSACCHARIDE EXPORT SYSTEM PROTEIN LPTC"/>
    <property type="match status" value="1"/>
</dbReference>
<dbReference type="Pfam" id="PF06835">
    <property type="entry name" value="LptC"/>
    <property type="match status" value="1"/>
</dbReference>
<dbReference type="NCBIfam" id="TIGR04409">
    <property type="entry name" value="LptC_YrbK"/>
    <property type="match status" value="1"/>
</dbReference>
<keyword evidence="3" id="KW-0812">Transmembrane</keyword>
<dbReference type="GO" id="GO:0030288">
    <property type="term" value="C:outer membrane-bounded periplasmic space"/>
    <property type="evidence" value="ECO:0007669"/>
    <property type="project" value="TreeGrafter"/>
</dbReference>
<comment type="caution">
    <text evidence="7">The sequence shown here is derived from an EMBL/GenBank/DDBJ whole genome shotgun (WGS) entry which is preliminary data.</text>
</comment>
<dbReference type="PROSITE" id="PS51257">
    <property type="entry name" value="PROKAR_LIPOPROTEIN"/>
    <property type="match status" value="1"/>
</dbReference>
<dbReference type="Proteomes" id="UP000054997">
    <property type="component" value="Unassembled WGS sequence"/>
</dbReference>
<dbReference type="RefSeq" id="WP_058529599.1">
    <property type="nucleotide sequence ID" value="NZ_CAAAHZ010000004.1"/>
</dbReference>
<dbReference type="GO" id="GO:0017089">
    <property type="term" value="F:glycolipid transfer activity"/>
    <property type="evidence" value="ECO:0007669"/>
    <property type="project" value="TreeGrafter"/>
</dbReference>
<accession>A0A0W0VKT4</accession>
<dbReference type="EMBL" id="LNYK01000019">
    <property type="protein sequence ID" value="KTD20722.1"/>
    <property type="molecule type" value="Genomic_DNA"/>
</dbReference>
<dbReference type="InterPro" id="IPR010664">
    <property type="entry name" value="LipoPS_assembly_LptC-rel"/>
</dbReference>
<keyword evidence="4" id="KW-1133">Transmembrane helix</keyword>
<evidence type="ECO:0000256" key="5">
    <source>
        <dbReference type="ARBA" id="ARBA00023136"/>
    </source>
</evidence>
<name>A0A0W0VKT4_9GAMM</name>
<reference evidence="7 8" key="1">
    <citation type="submission" date="2015-11" db="EMBL/GenBank/DDBJ databases">
        <title>Genomic analysis of 38 Legionella species identifies large and diverse effector repertoires.</title>
        <authorList>
            <person name="Burstein D."/>
            <person name="Amaro F."/>
            <person name="Zusman T."/>
            <person name="Lifshitz Z."/>
            <person name="Cohen O."/>
            <person name="Gilbert J.A."/>
            <person name="Pupko T."/>
            <person name="Shuman H.A."/>
            <person name="Segal G."/>
        </authorList>
    </citation>
    <scope>NUCLEOTIDE SEQUENCE [LARGE SCALE GENOMIC DNA]</scope>
    <source>
        <strain evidence="7 8">ATCC 49505</strain>
    </source>
</reference>
<organism evidence="7 8">
    <name type="scientific">Legionella londiniensis</name>
    <dbReference type="NCBI Taxonomy" id="45068"/>
    <lineage>
        <taxon>Bacteria</taxon>
        <taxon>Pseudomonadati</taxon>
        <taxon>Pseudomonadota</taxon>
        <taxon>Gammaproteobacteria</taxon>
        <taxon>Legionellales</taxon>
        <taxon>Legionellaceae</taxon>
        <taxon>Legionella</taxon>
    </lineage>
</organism>
<dbReference type="PANTHER" id="PTHR37481">
    <property type="entry name" value="LIPOPOLYSACCHARIDE EXPORT SYSTEM PROTEIN LPTC"/>
    <property type="match status" value="1"/>
</dbReference>
<dbReference type="GO" id="GO:0015221">
    <property type="term" value="F:lipopolysaccharide transmembrane transporter activity"/>
    <property type="evidence" value="ECO:0007669"/>
    <property type="project" value="InterPro"/>
</dbReference>
<dbReference type="Gene3D" id="2.60.450.10">
    <property type="entry name" value="Lipopolysaccharide (LPS) transport protein A like domain"/>
    <property type="match status" value="1"/>
</dbReference>
<feature type="chain" id="PRO_5006914866" evidence="6">
    <location>
        <begin position="32"/>
        <end position="189"/>
    </location>
</feature>
<dbReference type="InterPro" id="IPR052363">
    <property type="entry name" value="LPS_export_LptC"/>
</dbReference>
<evidence type="ECO:0000256" key="4">
    <source>
        <dbReference type="ARBA" id="ARBA00022989"/>
    </source>
</evidence>
<sequence>MNAAKQAAWLFAALISLACCGWYFASSSHIAQLDEHTLSTTPDTIVNQLTLKQFDANGRLINSLNTPLLKHIPANNTHWFMKPRILITQAADEAPWEINALEATSLFGGEQITFNKNVIIHQRSGKHPESTIKTEEMIYYPQKKLAVTEQEVTFFQPGNIVKSLGMKAYLDKKQVQLSRARGIYDPKQG</sequence>
<dbReference type="STRING" id="45068.Llon_1608"/>
<proteinExistence type="predicted"/>
<protein>
    <submittedName>
        <fullName evidence="7">Lipopolysaccharide export system protein LptC</fullName>
    </submittedName>
</protein>
<evidence type="ECO:0000313" key="7">
    <source>
        <dbReference type="EMBL" id="KTD20722.1"/>
    </source>
</evidence>
<keyword evidence="5" id="KW-0472">Membrane</keyword>
<dbReference type="OrthoDB" id="5731914at2"/>
<gene>
    <name evidence="7" type="primary">lptC</name>
    <name evidence="7" type="ORF">Llon_1608</name>
</gene>
<keyword evidence="2" id="KW-0997">Cell inner membrane</keyword>
<evidence type="ECO:0000256" key="3">
    <source>
        <dbReference type="ARBA" id="ARBA00022692"/>
    </source>
</evidence>
<keyword evidence="8" id="KW-1185">Reference proteome</keyword>